<keyword evidence="5" id="KW-0597">Phosphoprotein</keyword>
<dbReference type="SMART" id="SM00823">
    <property type="entry name" value="PKS_PP"/>
    <property type="match status" value="2"/>
</dbReference>
<comment type="similarity">
    <text evidence="3">Belongs to the short-chain dehydrogenases/reductases (SDR) family.</text>
</comment>
<evidence type="ECO:0000313" key="11">
    <source>
        <dbReference type="Proteomes" id="UP000625930"/>
    </source>
</evidence>
<dbReference type="InterPro" id="IPR020841">
    <property type="entry name" value="PKS_Beta-ketoAc_synthase_dom"/>
</dbReference>
<dbReference type="SUPFAM" id="SSF56801">
    <property type="entry name" value="Acetyl-CoA synthetase-like"/>
    <property type="match status" value="1"/>
</dbReference>
<dbReference type="SMART" id="SM00825">
    <property type="entry name" value="PKS_KS"/>
    <property type="match status" value="1"/>
</dbReference>
<dbReference type="InterPro" id="IPR018201">
    <property type="entry name" value="Ketoacyl_synth_AS"/>
</dbReference>
<dbReference type="PROSITE" id="PS00012">
    <property type="entry name" value="PHOSPHOPANTETHEINE"/>
    <property type="match status" value="1"/>
</dbReference>
<dbReference type="Gene3D" id="3.30.70.3290">
    <property type="match status" value="1"/>
</dbReference>
<dbReference type="InterPro" id="IPR023213">
    <property type="entry name" value="CAT-like_dom_sf"/>
</dbReference>
<dbReference type="SUPFAM" id="SSF52777">
    <property type="entry name" value="CoA-dependent acyltransferases"/>
    <property type="match status" value="2"/>
</dbReference>
<dbReference type="SUPFAM" id="SSF53901">
    <property type="entry name" value="Thiolase-like"/>
    <property type="match status" value="1"/>
</dbReference>
<evidence type="ECO:0000256" key="8">
    <source>
        <dbReference type="ARBA" id="ARBA00023098"/>
    </source>
</evidence>
<evidence type="ECO:0000256" key="3">
    <source>
        <dbReference type="ARBA" id="ARBA00006484"/>
    </source>
</evidence>
<dbReference type="Pfam" id="PF18563">
    <property type="entry name" value="TubC_N"/>
    <property type="match status" value="1"/>
</dbReference>
<dbReference type="CDD" id="cd08953">
    <property type="entry name" value="KR_2_SDR_x"/>
    <property type="match status" value="1"/>
</dbReference>
<proteinExistence type="inferred from homology"/>
<dbReference type="Pfam" id="PF00668">
    <property type="entry name" value="Condensation"/>
    <property type="match status" value="1"/>
</dbReference>
<comment type="caution">
    <text evidence="10">The sequence shown here is derived from an EMBL/GenBank/DDBJ whole genome shotgun (WGS) entry which is preliminary data.</text>
</comment>
<dbReference type="FunFam" id="1.10.1200.10:FF:000016">
    <property type="entry name" value="Non-ribosomal peptide synthase"/>
    <property type="match status" value="1"/>
</dbReference>
<dbReference type="InterPro" id="IPR045851">
    <property type="entry name" value="AMP-bd_C_sf"/>
</dbReference>
<dbReference type="FunFam" id="3.40.47.10:FF:000042">
    <property type="entry name" value="Polyketide synthase Pks13"/>
    <property type="match status" value="1"/>
</dbReference>
<keyword evidence="8" id="KW-0443">Lipid metabolism</keyword>
<dbReference type="Gene3D" id="3.40.47.10">
    <property type="match status" value="1"/>
</dbReference>
<dbReference type="Gene3D" id="3.30.559.30">
    <property type="entry name" value="Nonribosomal peptide synthetase, condensation domain"/>
    <property type="match status" value="1"/>
</dbReference>
<comment type="cofactor">
    <cofactor evidence="1">
        <name>pantetheine 4'-phosphate</name>
        <dbReference type="ChEBI" id="CHEBI:47942"/>
    </cofactor>
</comment>
<dbReference type="InterPro" id="IPR014043">
    <property type="entry name" value="Acyl_transferase_dom"/>
</dbReference>
<dbReference type="InterPro" id="IPR050091">
    <property type="entry name" value="PKS_NRPS_Biosynth_Enz"/>
</dbReference>
<dbReference type="PANTHER" id="PTHR43775:SF51">
    <property type="entry name" value="INACTIVE PHENOLPHTHIOCEROL SYNTHESIS POLYKETIDE SYNTHASE TYPE I PKS1-RELATED"/>
    <property type="match status" value="1"/>
</dbReference>
<dbReference type="Pfam" id="PF00698">
    <property type="entry name" value="Acyl_transf_1"/>
    <property type="match status" value="1"/>
</dbReference>
<dbReference type="InterPro" id="IPR001227">
    <property type="entry name" value="Ac_transferase_dom_sf"/>
</dbReference>
<dbReference type="Pfam" id="PF02801">
    <property type="entry name" value="Ketoacyl-synt_C"/>
    <property type="match status" value="1"/>
</dbReference>
<dbReference type="PROSITE" id="PS52004">
    <property type="entry name" value="KS3_2"/>
    <property type="match status" value="1"/>
</dbReference>
<dbReference type="InterPro" id="IPR029058">
    <property type="entry name" value="AB_hydrolase_fold"/>
</dbReference>
<dbReference type="Gene3D" id="3.40.50.1820">
    <property type="entry name" value="alpha/beta hydrolase"/>
    <property type="match status" value="1"/>
</dbReference>
<keyword evidence="6" id="KW-0808">Transferase</keyword>
<dbReference type="InterPro" id="IPR020806">
    <property type="entry name" value="PKS_PP-bd"/>
</dbReference>
<dbReference type="SUPFAM" id="SSF55048">
    <property type="entry name" value="Probable ACP-binding domain of malonyl-CoA ACP transacylase"/>
    <property type="match status" value="1"/>
</dbReference>
<dbReference type="GO" id="GO:0004312">
    <property type="term" value="F:fatty acid synthase activity"/>
    <property type="evidence" value="ECO:0007669"/>
    <property type="project" value="TreeGrafter"/>
</dbReference>
<dbReference type="SUPFAM" id="SSF47336">
    <property type="entry name" value="ACP-like"/>
    <property type="match status" value="2"/>
</dbReference>
<name>A0A6B8J5X4_STEMA</name>
<dbReference type="InterPro" id="IPR036291">
    <property type="entry name" value="NAD(P)-bd_dom_sf"/>
</dbReference>
<dbReference type="InterPro" id="IPR009081">
    <property type="entry name" value="PP-bd_ACP"/>
</dbReference>
<dbReference type="SMART" id="SM00822">
    <property type="entry name" value="PKS_KR"/>
    <property type="match status" value="1"/>
</dbReference>
<dbReference type="PANTHER" id="PTHR43775">
    <property type="entry name" value="FATTY ACID SYNTHASE"/>
    <property type="match status" value="1"/>
</dbReference>
<dbReference type="SUPFAM" id="SSF52151">
    <property type="entry name" value="FabD/lysophospholipase-like"/>
    <property type="match status" value="1"/>
</dbReference>
<dbReference type="InterPro" id="IPR016036">
    <property type="entry name" value="Malonyl_transacylase_ACP-bd"/>
</dbReference>
<keyword evidence="9" id="KW-0511">Multifunctional enzyme</keyword>
<dbReference type="PROSITE" id="PS00606">
    <property type="entry name" value="KS3_1"/>
    <property type="match status" value="1"/>
</dbReference>
<dbReference type="Gene3D" id="3.30.300.30">
    <property type="match status" value="1"/>
</dbReference>
<dbReference type="InterPro" id="IPR041464">
    <property type="entry name" value="TubC_N"/>
</dbReference>
<dbReference type="InterPro" id="IPR044894">
    <property type="entry name" value="TubC_N_sf"/>
</dbReference>
<dbReference type="Gene3D" id="3.40.366.10">
    <property type="entry name" value="Malonyl-Coenzyme A Acyl Carrier Protein, domain 2"/>
    <property type="match status" value="1"/>
</dbReference>
<evidence type="ECO:0000256" key="7">
    <source>
        <dbReference type="ARBA" id="ARBA00022832"/>
    </source>
</evidence>
<reference evidence="10" key="1">
    <citation type="submission" date="2020-11" db="EMBL/GenBank/DDBJ databases">
        <title>Enhanced detection system for hospital associated transmission using whole genome sequencing surveillance.</title>
        <authorList>
            <person name="Harrison L.H."/>
            <person name="Van Tyne D."/>
            <person name="Marsh J.W."/>
            <person name="Griffith M.P."/>
            <person name="Snyder D.J."/>
            <person name="Cooper V.S."/>
            <person name="Mustapha M."/>
        </authorList>
    </citation>
    <scope>NUCLEOTIDE SEQUENCE</scope>
    <source>
        <strain evidence="10">STEN00091</strain>
    </source>
</reference>
<dbReference type="GO" id="GO:0004315">
    <property type="term" value="F:3-oxoacyl-[acyl-carrier-protein] synthase activity"/>
    <property type="evidence" value="ECO:0007669"/>
    <property type="project" value="InterPro"/>
</dbReference>
<dbReference type="InterPro" id="IPR049490">
    <property type="entry name" value="C883_1060-like_KR_N"/>
</dbReference>
<dbReference type="SUPFAM" id="SSF51735">
    <property type="entry name" value="NAD(P)-binding Rossmann-fold domains"/>
    <property type="match status" value="2"/>
</dbReference>
<gene>
    <name evidence="10" type="ORF">I5U67_10275</name>
</gene>
<dbReference type="CDD" id="cd00833">
    <property type="entry name" value="PKS"/>
    <property type="match status" value="1"/>
</dbReference>
<evidence type="ECO:0000256" key="9">
    <source>
        <dbReference type="ARBA" id="ARBA00023268"/>
    </source>
</evidence>
<dbReference type="Gene3D" id="1.10.10.1830">
    <property type="entry name" value="Non-ribosomal peptide synthase, adenylation domain"/>
    <property type="match status" value="1"/>
</dbReference>
<dbReference type="RefSeq" id="WP_154264134.1">
    <property type="nucleotide sequence ID" value="NZ_CP040438.1"/>
</dbReference>
<dbReference type="Pfam" id="PF00550">
    <property type="entry name" value="PP-binding"/>
    <property type="match status" value="2"/>
</dbReference>
<dbReference type="InterPro" id="IPR006162">
    <property type="entry name" value="Ppantetheine_attach_site"/>
</dbReference>
<dbReference type="InterPro" id="IPR036736">
    <property type="entry name" value="ACP-like_sf"/>
</dbReference>
<dbReference type="FunFam" id="3.30.559.10:FF:000012">
    <property type="entry name" value="Non-ribosomal peptide synthetase"/>
    <property type="match status" value="1"/>
</dbReference>
<evidence type="ECO:0000256" key="5">
    <source>
        <dbReference type="ARBA" id="ARBA00022553"/>
    </source>
</evidence>
<evidence type="ECO:0000256" key="2">
    <source>
        <dbReference type="ARBA" id="ARBA00005194"/>
    </source>
</evidence>
<dbReference type="InterPro" id="IPR001242">
    <property type="entry name" value="Condensation_dom"/>
</dbReference>
<dbReference type="GO" id="GO:0031177">
    <property type="term" value="F:phosphopantetheine binding"/>
    <property type="evidence" value="ECO:0007669"/>
    <property type="project" value="InterPro"/>
</dbReference>
<keyword evidence="10" id="KW-0012">Acyltransferase</keyword>
<dbReference type="Pfam" id="PF00109">
    <property type="entry name" value="ketoacyl-synt"/>
    <property type="match status" value="1"/>
</dbReference>
<dbReference type="Gene3D" id="3.30.559.10">
    <property type="entry name" value="Chloramphenicol acetyltransferase-like domain"/>
    <property type="match status" value="1"/>
</dbReference>
<evidence type="ECO:0000256" key="4">
    <source>
        <dbReference type="ARBA" id="ARBA00022450"/>
    </source>
</evidence>
<protein>
    <submittedName>
        <fullName evidence="10">Acyltransferase domain-containing protein</fullName>
    </submittedName>
</protein>
<keyword evidence="4" id="KW-0596">Phosphopantetheine</keyword>
<dbReference type="Proteomes" id="UP000625930">
    <property type="component" value="Unassembled WGS sequence"/>
</dbReference>
<evidence type="ECO:0000256" key="6">
    <source>
        <dbReference type="ARBA" id="ARBA00022679"/>
    </source>
</evidence>
<dbReference type="InterPro" id="IPR016035">
    <property type="entry name" value="Acyl_Trfase/lysoPLipase"/>
</dbReference>
<evidence type="ECO:0000313" key="10">
    <source>
        <dbReference type="EMBL" id="MBH1652556.1"/>
    </source>
</evidence>
<dbReference type="Pfam" id="PF08659">
    <property type="entry name" value="KR"/>
    <property type="match status" value="1"/>
</dbReference>
<dbReference type="CDD" id="cd19531">
    <property type="entry name" value="LCL_NRPS-like"/>
    <property type="match status" value="1"/>
</dbReference>
<sequence>MNARDVVQQALDAGIALYIKDGKLAYKAKRGAFTESLQALVRAHKGEIEQYFAAQAAAPGEPDSALSPVPVPDRGILSFAQQRLWFIDQLGHGSAQYNMPAALRLAGTLDTQALQAALNEIIRRHEVLRTTYRKTAMGGVQDVASSLNASLPVVDWTGVQEDEQAARVEAMLRHEQSTLFDLAHDPMVRASLARLSADNHVLFLTLHHIAADGWSLGILVREFAALYQAFVEGREPELPLLPIQYADYAHWQRRTASSGLNQSHLKFWRDELAGSPQLHNLPTDRLRSPQQATAAKSVSQMVDPPLLADLVALGSRHGASLFMVLHAAFAILLARWSGDDDIVVGTPVAGRDHEDVEHLIGCFVNTLALRSRVTPGMSFEQFLRQSRASTLRAYAHQQIPFDMVVESLNPPRSLSHPPLFQVMFALQNYDMRALTLPGLTVEELVSGPQSSKFDIGVIAIESEGALRLSWTFVDGLFELSSMQGMASSYLNLLRAIVAEPAQDIHLLPLLSAEQAAGMYEEARARQGCIVRDARGALQPQGAAGHVGRMRAGLAAADGAQWRDSGEIGFLRSNGDITILREARDTETLNGHRVAIKAIEAALLDTGLAESSVARMLTYGEAESPALVAYVVPREDSRGTFTDDCLEALRARVPDFMLPTVFVVVESIPLMVNGAVDVARLPIPALPIAAVASHTPPSLALEQQLCEIWCLALSLQSVGIHDSFFDVGGTSLHCIIVQQEILNRTGLKIEVTDLFTYPTIAGLAKHLQHRQRDAEEADAGLPRDRSEPLMADSNGHSPSGAIAIIGMAGRFPDARDVDAFWENIRAGTESLTVFTDEELLAAGVAPALLTDAAYVKSGVVLEGIREFDAAYFGFTPREAEVMDPQQRLLLECAVEALEQAGYGDQATTREIGVYVGTGESHYLFENLLPQSALLETMRIAVMHGTRPDFMATRLSHRLNLAGPSISVGTACSTSLVAIHQAVQSLLAGECEMALGGGASISQLGPRGYLYQEGFITSPDGHCRAFDKDAAGTRSGSGAGLVLLKRLEDALADGDTIHAIIRGAAINNDGADKVGYTAPSVLGQARAIARAHAVAGVAADSIGYVEAHGTGTLLGDPIEMRALAMAFSGAATQSCALGAVKPNIGHLDSAAGVAGLIKAVKVLSERQIPPTVNFRQPNPQIDFDNSPFYVNTELKHWPSGETPRRAGVSSFGIGGTNAHVVLEEAPAIRQGRGYRTHHLVLLSAKTPSALARQASNLAQWMEGHAEAELADVAYTLQRGRTAHGHRLAFVAETIPGAAQALADNTGERKIASANAFVEDASVVFMFTGQGSQYVGMGAGLYRVEPVFREMVDNCATLLVPHLGLDLRQVMFGAASDPLAQDAIVRTDLAQVVLFVFEYALARQWMDWGLQPAAMLGHSLGEYVAACLAGVFTLEDGLKLVAARGRLMQQAAPGRMLGVRLGEEAARALAMQWSCELAAVNGPDDCVISGPRDAIDGLAANLSQRDVSCRVLHTSHAFHSRMMNDAAMQLGDLVRSIPLSAPVLPYISNVTGRFIEGTQATDPDYWIRHAVGTVRFADGLGTLLADTSVLRRKRLMLEVGPGIALTSLVRRQAKSPDVAAIASARHLHDERDDNAVLLEALGQLWVHGAAIDWRGFHSGEQRRRIPLPAYPFERQHYWIDAPRDGVHDGRTERIARLDGGFHVPTWIQAPALLPAAPADDRSLWLIFADEGSMGARLGRRLARGHARVVTVSRGGAFMQEGESAYRIDPGSEQDYRQLIGALAMHKPEQLRAVHLWSTDGYDIVDSCDRTEHAEIMAFGSLLYLAKACDAVMPQTGVELNVVTRNVFSITGGETMAPEYALASGLVKVIAQEYPQFRTAHVDLTTPAGNDVDLQRGVEQLLAEFAAAERPAQVAYRGRKRWLQRHEPMLLSRPERPTIRKGGTYLITGGMGRIGLQLARELARQGAGTLVLVGRAAWPPRETWATLRTDGSRVRAAGLEALLAVEALGANVSIQRADVASLEQMQQVIRETEQAFGPIHGVIHGAGKVHDALCPLGGIGLQDRHEQFQPKVAGTQVLDKVLAGRELDFCLLMSSLSSVLGGLGFGAYAAANSYLDAYAQWKHHQGDTAWRAINWDAWRFADSAAADGFGMSVKQGTEALDLILGAPPVPQVIISTGDLATRAGTWLRPAGDAPVLASAHARPTIHTVFAAPRNAQETRLASIWQEMLGFTEVGVHDNFFELGGDSVLITKLLARIRSCPEFDGVNLTIKHLFEMPTVAQLSTWVDDARQAAELAMKSESLRARSKTVEMGEI</sequence>
<keyword evidence="7" id="KW-0276">Fatty acid metabolism</keyword>
<accession>A0A6B8J5X4</accession>
<dbReference type="Gene3D" id="1.10.1200.10">
    <property type="entry name" value="ACP-like"/>
    <property type="match status" value="1"/>
</dbReference>
<dbReference type="PROSITE" id="PS50075">
    <property type="entry name" value="CARRIER"/>
    <property type="match status" value="2"/>
</dbReference>
<dbReference type="Pfam" id="PF22621">
    <property type="entry name" value="CurL-like_PKS_C"/>
    <property type="match status" value="1"/>
</dbReference>
<dbReference type="Gene3D" id="3.40.50.720">
    <property type="entry name" value="NAD(P)-binding Rossmann-like Domain"/>
    <property type="match status" value="1"/>
</dbReference>
<dbReference type="InterPro" id="IPR016039">
    <property type="entry name" value="Thiolase-like"/>
</dbReference>
<dbReference type="InterPro" id="IPR014030">
    <property type="entry name" value="Ketoacyl_synth_N"/>
</dbReference>
<dbReference type="EMBL" id="JADUNP010000017">
    <property type="protein sequence ID" value="MBH1652556.1"/>
    <property type="molecule type" value="Genomic_DNA"/>
</dbReference>
<dbReference type="InterPro" id="IPR014031">
    <property type="entry name" value="Ketoacyl_synth_C"/>
</dbReference>
<dbReference type="GO" id="GO:0044550">
    <property type="term" value="P:secondary metabolite biosynthetic process"/>
    <property type="evidence" value="ECO:0007669"/>
    <property type="project" value="UniProtKB-ARBA"/>
</dbReference>
<comment type="pathway">
    <text evidence="2">Lipid metabolism; fatty acid biosynthesis.</text>
</comment>
<dbReference type="InterPro" id="IPR013968">
    <property type="entry name" value="PKS_KR"/>
</dbReference>
<dbReference type="SMART" id="SM00827">
    <property type="entry name" value="PKS_AT"/>
    <property type="match status" value="1"/>
</dbReference>
<dbReference type="GO" id="GO:0006633">
    <property type="term" value="P:fatty acid biosynthetic process"/>
    <property type="evidence" value="ECO:0007669"/>
    <property type="project" value="UniProtKB-UniPathway"/>
</dbReference>
<evidence type="ECO:0000256" key="1">
    <source>
        <dbReference type="ARBA" id="ARBA00001957"/>
    </source>
</evidence>
<organism evidence="10 11">
    <name type="scientific">Stenotrophomonas maltophilia</name>
    <name type="common">Pseudomonas maltophilia</name>
    <name type="synonym">Xanthomonas maltophilia</name>
    <dbReference type="NCBI Taxonomy" id="40324"/>
    <lineage>
        <taxon>Bacteria</taxon>
        <taxon>Pseudomonadati</taxon>
        <taxon>Pseudomonadota</taxon>
        <taxon>Gammaproteobacteria</taxon>
        <taxon>Lysobacterales</taxon>
        <taxon>Lysobacteraceae</taxon>
        <taxon>Stenotrophomonas</taxon>
        <taxon>Stenotrophomonas maltophilia group</taxon>
    </lineage>
</organism>
<dbReference type="InterPro" id="IPR057326">
    <property type="entry name" value="KR_dom"/>
</dbReference>
<dbReference type="Pfam" id="PF21394">
    <property type="entry name" value="Beta-ketacyl_N"/>
    <property type="match status" value="1"/>
</dbReference>